<evidence type="ECO:0000313" key="2">
    <source>
        <dbReference type="EnsemblPlants" id="EMT29519"/>
    </source>
</evidence>
<feature type="compositionally biased region" description="Basic and acidic residues" evidence="1">
    <location>
        <begin position="91"/>
        <end position="110"/>
    </location>
</feature>
<sequence length="110" mass="12705">MWIRRESRSKIDAGEVQQLYGATEKIHPGVDAQPEGEDCDDHKKKGQVFYPSDRPTEQLFYQASKCSEETTTTGFSQPKEDGCLRRGVHVQKKEAEKKRFQEKSNSHEKF</sequence>
<feature type="region of interest" description="Disordered" evidence="1">
    <location>
        <begin position="14"/>
        <end position="44"/>
    </location>
</feature>
<dbReference type="EnsemblPlants" id="EMT29519">
    <property type="protein sequence ID" value="EMT29519"/>
    <property type="gene ID" value="F775_05568"/>
</dbReference>
<proteinExistence type="predicted"/>
<accession>M8C5G6</accession>
<feature type="region of interest" description="Disordered" evidence="1">
    <location>
        <begin position="69"/>
        <end position="110"/>
    </location>
</feature>
<name>M8C5G6_AEGTA</name>
<evidence type="ECO:0000256" key="1">
    <source>
        <dbReference type="SAM" id="MobiDB-lite"/>
    </source>
</evidence>
<dbReference type="AlphaFoldDB" id="M8C5G6"/>
<organism evidence="2">
    <name type="scientific">Aegilops tauschii</name>
    <name type="common">Tausch's goatgrass</name>
    <name type="synonym">Aegilops squarrosa</name>
    <dbReference type="NCBI Taxonomy" id="37682"/>
    <lineage>
        <taxon>Eukaryota</taxon>
        <taxon>Viridiplantae</taxon>
        <taxon>Streptophyta</taxon>
        <taxon>Embryophyta</taxon>
        <taxon>Tracheophyta</taxon>
        <taxon>Spermatophyta</taxon>
        <taxon>Magnoliopsida</taxon>
        <taxon>Liliopsida</taxon>
        <taxon>Poales</taxon>
        <taxon>Poaceae</taxon>
        <taxon>BOP clade</taxon>
        <taxon>Pooideae</taxon>
        <taxon>Triticodae</taxon>
        <taxon>Triticeae</taxon>
        <taxon>Triticinae</taxon>
        <taxon>Aegilops</taxon>
    </lineage>
</organism>
<reference evidence="2" key="1">
    <citation type="submission" date="2015-06" db="UniProtKB">
        <authorList>
            <consortium name="EnsemblPlants"/>
        </authorList>
    </citation>
    <scope>IDENTIFICATION</scope>
</reference>
<protein>
    <submittedName>
        <fullName evidence="2">Uncharacterized protein</fullName>
    </submittedName>
</protein>